<sequence length="39" mass="4374">MQNKPIQGVAEQSQPSQASLLSQMNLRQRCYALSVFTYG</sequence>
<dbReference type="EMBL" id="FLUP01000001">
    <property type="protein sequence ID" value="SBV98037.1"/>
    <property type="molecule type" value="Genomic_DNA"/>
</dbReference>
<gene>
    <name evidence="1" type="ORF">KM92DES2_11003</name>
</gene>
<evidence type="ECO:0000313" key="1">
    <source>
        <dbReference type="EMBL" id="SBV98037.1"/>
    </source>
</evidence>
<organism evidence="1">
    <name type="scientific">uncultured Desulfovibrio sp</name>
    <dbReference type="NCBI Taxonomy" id="167968"/>
    <lineage>
        <taxon>Bacteria</taxon>
        <taxon>Pseudomonadati</taxon>
        <taxon>Thermodesulfobacteriota</taxon>
        <taxon>Desulfovibrionia</taxon>
        <taxon>Desulfovibrionales</taxon>
        <taxon>Desulfovibrionaceae</taxon>
        <taxon>Desulfovibrio</taxon>
        <taxon>environmental samples</taxon>
    </lineage>
</organism>
<accession>A0A212JF18</accession>
<reference evidence="1" key="1">
    <citation type="submission" date="2016-04" db="EMBL/GenBank/DDBJ databases">
        <authorList>
            <person name="Evans L.H."/>
            <person name="Alamgir A."/>
            <person name="Owens N."/>
            <person name="Weber N.D."/>
            <person name="Virtaneva K."/>
            <person name="Barbian K."/>
            <person name="Babar A."/>
            <person name="Rosenke K."/>
        </authorList>
    </citation>
    <scope>NUCLEOTIDE SEQUENCE</scope>
    <source>
        <strain evidence="1">92-2</strain>
    </source>
</reference>
<dbReference type="AlphaFoldDB" id="A0A212JF18"/>
<name>A0A212JF18_9BACT</name>
<proteinExistence type="predicted"/>
<protein>
    <submittedName>
        <fullName evidence="1">Uncharacterized protein</fullName>
    </submittedName>
</protein>